<feature type="compositionally biased region" description="Basic and acidic residues" evidence="3">
    <location>
        <begin position="893"/>
        <end position="908"/>
    </location>
</feature>
<feature type="region of interest" description="Disordered" evidence="3">
    <location>
        <begin position="878"/>
        <end position="911"/>
    </location>
</feature>
<dbReference type="SMART" id="SM00248">
    <property type="entry name" value="ANK"/>
    <property type="match status" value="2"/>
</dbReference>
<feature type="region of interest" description="Disordered" evidence="3">
    <location>
        <begin position="407"/>
        <end position="467"/>
    </location>
</feature>
<dbReference type="SUPFAM" id="SSF81296">
    <property type="entry name" value="E set domains"/>
    <property type="match status" value="1"/>
</dbReference>
<evidence type="ECO:0000256" key="1">
    <source>
        <dbReference type="ARBA" id="ARBA00023043"/>
    </source>
</evidence>
<dbReference type="Proteomes" id="UP000807769">
    <property type="component" value="Unassembled WGS sequence"/>
</dbReference>
<keyword evidence="1 2" id="KW-0040">ANK repeat</keyword>
<evidence type="ECO:0000256" key="2">
    <source>
        <dbReference type="PROSITE-ProRule" id="PRU00023"/>
    </source>
</evidence>
<reference evidence="6" key="1">
    <citation type="journal article" date="2020" name="New Phytol.">
        <title>Comparative genomics reveals dynamic genome evolution in host specialist ectomycorrhizal fungi.</title>
        <authorList>
            <person name="Lofgren L.A."/>
            <person name="Nguyen N.H."/>
            <person name="Vilgalys R."/>
            <person name="Ruytinx J."/>
            <person name="Liao H.L."/>
            <person name="Branco S."/>
            <person name="Kuo A."/>
            <person name="LaButti K."/>
            <person name="Lipzen A."/>
            <person name="Andreopoulos W."/>
            <person name="Pangilinan J."/>
            <person name="Riley R."/>
            <person name="Hundley H."/>
            <person name="Na H."/>
            <person name="Barry K."/>
            <person name="Grigoriev I.V."/>
            <person name="Stajich J.E."/>
            <person name="Kennedy P.G."/>
        </authorList>
    </citation>
    <scope>NUCLEOTIDE SEQUENCE</scope>
    <source>
        <strain evidence="6">MN1</strain>
    </source>
</reference>
<dbReference type="InterPro" id="IPR036770">
    <property type="entry name" value="Ankyrin_rpt-contain_sf"/>
</dbReference>
<dbReference type="InterPro" id="IPR057962">
    <property type="entry name" value="SPT23_MGA2_DBD"/>
</dbReference>
<dbReference type="RefSeq" id="XP_041189123.1">
    <property type="nucleotide sequence ID" value="XM_041333284.1"/>
</dbReference>
<dbReference type="PROSITE" id="PS50297">
    <property type="entry name" value="ANK_REP_REGION"/>
    <property type="match status" value="2"/>
</dbReference>
<feature type="compositionally biased region" description="Low complexity" evidence="3">
    <location>
        <begin position="11"/>
        <end position="21"/>
    </location>
</feature>
<dbReference type="SMART" id="SM00429">
    <property type="entry name" value="IPT"/>
    <property type="match status" value="1"/>
</dbReference>
<dbReference type="Gene3D" id="2.60.40.10">
    <property type="entry name" value="Immunoglobulins"/>
    <property type="match status" value="1"/>
</dbReference>
<evidence type="ECO:0000256" key="4">
    <source>
        <dbReference type="SAM" id="Phobius"/>
    </source>
</evidence>
<sequence>MSTTTGMAMDSRSSSPTTPESSDGHHPVTLHHDHNLSAWYNSIRPRKTFSEIGVWDNESMRGIMNKPDSERMFQLDDLIDEHAYEDSACSAPESSPVLPQVIPDCLKPDAVHPTGDSCVSTAQAPLPESDYLVPSHMQMHCSPVIPPPAVCSPKRDPSIAQHRVVFPPRESCYNLPILTPNIPEHGTKSRVETQVRVTLDLAHASSSSGEPYLYDRVGSWKWLKLPPGTFTKKRTRREGKIDPSPLDMLHLTTTVTCATSPHNRVLSCGSCRNREAKRVARKIAARVRPARSGSDTPEDGNARPRGNKEDTTSIIQFNCPEVLDFETGSVVLPVRITCYCRHHREKVGFHIHFTMMDHTGRIVGSGTTPPIMITDDHKSTTKSNSVFNPLTETEVDLSQIIPSGELAGKRAPSKRKAVNVKGQPKKRAKPYDATSRNGPVKFVREASFTSQPSTVPSSRSPTPSRLLVPTPSCSLSQIENGTIPSAAMFGINGLQQPEDAHANSFVSNAVISPVSSSISSPLISPVSQPIPQLVPQPTPFLFFNPGSPPLVASLTLPKIHRLIPASGPTHGGIEVTVLGENFHHVLQLNCVFGDVPASSTQRWSDNTLVCVLPPRASPGIVAVWFEGFEKTNDPSLPSLFTYTDESDRALMELALQVVGLKMTGKIEDAKNVARRIVGNAGNEDSSTSSDANDMMHVVASSSYRDIRPLLFVRSDEGENFETTIVKFLSMIDVSVDNQSTVTMSSAVSHSTSDGQTLLHLASLLGFAELTKFLIAHDIDLDARDRNGYTALHFAVLSLSKPCLELLVAAGADLEIVNGLGKIPEDIAPEGFFDDVTPRRSPSVETESQDDDDGESQWGDVESDEGEVVTIKRRPVHIFRRRTQDTTEQTSPESHAEQTPELPSKDTDTKIPANATDEKQTASFVDMIQRTLAQLQPQGIIPNIPQLPLPHLPGMPAVLWGALPQIPMVFPIFVPITGWPFLGDKREEHQVDGEVRDVAHPAARAAQELKATWEKWMTLAIATATLRPVPVEEAPPMYTPREMHEEQLQEPVASTSRAEESPARLAGPSRRVGYATASVPAQEVESYGYRPVNDAQKAQHGRDRMLVLFWLPILLSMPISIAMGFSLLWALHHSVRFVLHAFKTTISLKTGLRA</sequence>
<feature type="compositionally biased region" description="Acidic residues" evidence="3">
    <location>
        <begin position="846"/>
        <end position="865"/>
    </location>
</feature>
<dbReference type="SUPFAM" id="SSF48403">
    <property type="entry name" value="Ankyrin repeat"/>
    <property type="match status" value="1"/>
</dbReference>
<dbReference type="InterPro" id="IPR013783">
    <property type="entry name" value="Ig-like_fold"/>
</dbReference>
<name>A0A9P7E1X7_9AGAM</name>
<dbReference type="Pfam" id="PF25603">
    <property type="entry name" value="SPT23_MGA2_DBD"/>
    <property type="match status" value="1"/>
</dbReference>
<dbReference type="Pfam" id="PF01833">
    <property type="entry name" value="TIG"/>
    <property type="match status" value="1"/>
</dbReference>
<feature type="transmembrane region" description="Helical" evidence="4">
    <location>
        <begin position="956"/>
        <end position="981"/>
    </location>
</feature>
<feature type="region of interest" description="Disordered" evidence="3">
    <location>
        <begin position="827"/>
        <end position="865"/>
    </location>
</feature>
<keyword evidence="4" id="KW-0472">Membrane</keyword>
<feature type="repeat" description="ANK" evidence="2">
    <location>
        <begin position="786"/>
        <end position="818"/>
    </location>
</feature>
<dbReference type="Gene3D" id="1.25.40.20">
    <property type="entry name" value="Ankyrin repeat-containing domain"/>
    <property type="match status" value="1"/>
</dbReference>
<accession>A0A9P7E1X7</accession>
<comment type="caution">
    <text evidence="6">The sequence shown here is derived from an EMBL/GenBank/DDBJ whole genome shotgun (WGS) entry which is preliminary data.</text>
</comment>
<dbReference type="EMBL" id="JABBWG010000034">
    <property type="protein sequence ID" value="KAG1809297.1"/>
    <property type="molecule type" value="Genomic_DNA"/>
</dbReference>
<dbReference type="PROSITE" id="PS50088">
    <property type="entry name" value="ANK_REPEAT"/>
    <property type="match status" value="2"/>
</dbReference>
<dbReference type="PANTHER" id="PTHR23335">
    <property type="entry name" value="CALMODULIN-BINDING TRANSCRIPTION ACTIVATOR CAMTA"/>
    <property type="match status" value="1"/>
</dbReference>
<evidence type="ECO:0000313" key="6">
    <source>
        <dbReference type="EMBL" id="KAG1809297.1"/>
    </source>
</evidence>
<evidence type="ECO:0000259" key="5">
    <source>
        <dbReference type="SMART" id="SM00429"/>
    </source>
</evidence>
<dbReference type="InterPro" id="IPR002110">
    <property type="entry name" value="Ankyrin_rpt"/>
</dbReference>
<gene>
    <name evidence="6" type="ORF">BJ212DRAFT_1302544</name>
</gene>
<dbReference type="GO" id="GO:0006357">
    <property type="term" value="P:regulation of transcription by RNA polymerase II"/>
    <property type="evidence" value="ECO:0007669"/>
    <property type="project" value="TreeGrafter"/>
</dbReference>
<evidence type="ECO:0000313" key="7">
    <source>
        <dbReference type="Proteomes" id="UP000807769"/>
    </source>
</evidence>
<evidence type="ECO:0000256" key="3">
    <source>
        <dbReference type="SAM" id="MobiDB-lite"/>
    </source>
</evidence>
<keyword evidence="4" id="KW-0812">Transmembrane</keyword>
<proteinExistence type="predicted"/>
<feature type="region of interest" description="Disordered" evidence="3">
    <location>
        <begin position="1041"/>
        <end position="1068"/>
    </location>
</feature>
<dbReference type="PANTHER" id="PTHR23335:SF1">
    <property type="entry name" value="CALMODULIN-BINDING TRANSCRIPTION ACTIVATOR, ISOFORM F"/>
    <property type="match status" value="1"/>
</dbReference>
<feature type="domain" description="IPT/TIG" evidence="5">
    <location>
        <begin position="556"/>
        <end position="643"/>
    </location>
</feature>
<dbReference type="CDD" id="cd00102">
    <property type="entry name" value="IPT"/>
    <property type="match status" value="1"/>
</dbReference>
<feature type="compositionally biased region" description="Low complexity" evidence="3">
    <location>
        <begin position="452"/>
        <end position="467"/>
    </location>
</feature>
<feature type="region of interest" description="Disordered" evidence="3">
    <location>
        <begin position="282"/>
        <end position="309"/>
    </location>
</feature>
<organism evidence="6 7">
    <name type="scientific">Suillus subaureus</name>
    <dbReference type="NCBI Taxonomy" id="48587"/>
    <lineage>
        <taxon>Eukaryota</taxon>
        <taxon>Fungi</taxon>
        <taxon>Dikarya</taxon>
        <taxon>Basidiomycota</taxon>
        <taxon>Agaricomycotina</taxon>
        <taxon>Agaricomycetes</taxon>
        <taxon>Agaricomycetidae</taxon>
        <taxon>Boletales</taxon>
        <taxon>Suillineae</taxon>
        <taxon>Suillaceae</taxon>
        <taxon>Suillus</taxon>
    </lineage>
</organism>
<dbReference type="InterPro" id="IPR014756">
    <property type="entry name" value="Ig_E-set"/>
</dbReference>
<protein>
    <recommendedName>
        <fullName evidence="5">IPT/TIG domain-containing protein</fullName>
    </recommendedName>
</protein>
<keyword evidence="7" id="KW-1185">Reference proteome</keyword>
<feature type="compositionally biased region" description="Basic residues" evidence="3">
    <location>
        <begin position="411"/>
        <end position="428"/>
    </location>
</feature>
<dbReference type="OrthoDB" id="71307at2759"/>
<dbReference type="Pfam" id="PF12796">
    <property type="entry name" value="Ank_2"/>
    <property type="match status" value="1"/>
</dbReference>
<dbReference type="AlphaFoldDB" id="A0A9P7E1X7"/>
<dbReference type="GeneID" id="64627301"/>
<keyword evidence="4" id="KW-1133">Transmembrane helix</keyword>
<feature type="repeat" description="ANK" evidence="2">
    <location>
        <begin position="753"/>
        <end position="785"/>
    </location>
</feature>
<feature type="transmembrane region" description="Helical" evidence="4">
    <location>
        <begin position="1105"/>
        <end position="1130"/>
    </location>
</feature>
<dbReference type="GO" id="GO:0003712">
    <property type="term" value="F:transcription coregulator activity"/>
    <property type="evidence" value="ECO:0007669"/>
    <property type="project" value="TreeGrafter"/>
</dbReference>
<dbReference type="GO" id="GO:0005634">
    <property type="term" value="C:nucleus"/>
    <property type="evidence" value="ECO:0007669"/>
    <property type="project" value="TreeGrafter"/>
</dbReference>
<dbReference type="InterPro" id="IPR002909">
    <property type="entry name" value="IPT_dom"/>
</dbReference>
<dbReference type="GO" id="GO:0003690">
    <property type="term" value="F:double-stranded DNA binding"/>
    <property type="evidence" value="ECO:0007669"/>
    <property type="project" value="TreeGrafter"/>
</dbReference>
<feature type="region of interest" description="Disordered" evidence="3">
    <location>
        <begin position="1"/>
        <end position="30"/>
    </location>
</feature>
<feature type="compositionally biased region" description="Basic and acidic residues" evidence="3">
    <location>
        <begin position="300"/>
        <end position="309"/>
    </location>
</feature>